<dbReference type="AlphaFoldDB" id="A0A0A9G7P7"/>
<organism evidence="1">
    <name type="scientific">Arundo donax</name>
    <name type="common">Giant reed</name>
    <name type="synonym">Donax arundinaceus</name>
    <dbReference type="NCBI Taxonomy" id="35708"/>
    <lineage>
        <taxon>Eukaryota</taxon>
        <taxon>Viridiplantae</taxon>
        <taxon>Streptophyta</taxon>
        <taxon>Embryophyta</taxon>
        <taxon>Tracheophyta</taxon>
        <taxon>Spermatophyta</taxon>
        <taxon>Magnoliopsida</taxon>
        <taxon>Liliopsida</taxon>
        <taxon>Poales</taxon>
        <taxon>Poaceae</taxon>
        <taxon>PACMAD clade</taxon>
        <taxon>Arundinoideae</taxon>
        <taxon>Arundineae</taxon>
        <taxon>Arundo</taxon>
    </lineage>
</organism>
<evidence type="ECO:0000313" key="1">
    <source>
        <dbReference type="EMBL" id="JAE18561.1"/>
    </source>
</evidence>
<reference evidence="1" key="1">
    <citation type="submission" date="2014-09" db="EMBL/GenBank/DDBJ databases">
        <authorList>
            <person name="Magalhaes I.L.F."/>
            <person name="Oliveira U."/>
            <person name="Santos F.R."/>
            <person name="Vidigal T.H.D.A."/>
            <person name="Brescovit A.D."/>
            <person name="Santos A.J."/>
        </authorList>
    </citation>
    <scope>NUCLEOTIDE SEQUENCE</scope>
    <source>
        <tissue evidence="1">Shoot tissue taken approximately 20 cm above the soil surface</tissue>
    </source>
</reference>
<sequence length="50" mass="5543">MGMQTVCPCNTGRGMWHRTTVARYAQVDGRGSDMEGRWEALVPGVVRSEC</sequence>
<protein>
    <submittedName>
        <fullName evidence="1">Uncharacterized protein</fullName>
    </submittedName>
</protein>
<accession>A0A0A9G7P7</accession>
<dbReference type="EMBL" id="GBRH01174236">
    <property type="protein sequence ID" value="JAE23660.1"/>
    <property type="molecule type" value="Transcribed_RNA"/>
</dbReference>
<name>A0A0A9G7P7_ARUDO</name>
<proteinExistence type="predicted"/>
<dbReference type="EMBL" id="GBRH01179335">
    <property type="protein sequence ID" value="JAE18561.1"/>
    <property type="molecule type" value="Transcribed_RNA"/>
</dbReference>
<reference evidence="1" key="2">
    <citation type="journal article" date="2015" name="Data Brief">
        <title>Shoot transcriptome of the giant reed, Arundo donax.</title>
        <authorList>
            <person name="Barrero R.A."/>
            <person name="Guerrero F.D."/>
            <person name="Moolhuijzen P."/>
            <person name="Goolsby J.A."/>
            <person name="Tidwell J."/>
            <person name="Bellgard S.E."/>
            <person name="Bellgard M.I."/>
        </authorList>
    </citation>
    <scope>NUCLEOTIDE SEQUENCE</scope>
    <source>
        <tissue evidence="1">Shoot tissue taken approximately 20 cm above the soil surface</tissue>
    </source>
</reference>